<dbReference type="OrthoDB" id="294016at2759"/>
<accession>A0A078ASV3</accession>
<sequence length="1158" mass="132552">MVALFSAHQCELGFYYDINQQICQEVILPRLKAFLDPIYYIDSKADTLIELGTRKYPFKSFDDPFRELVNNADLSSHLNVTVYLKRNTTSTIFFKDHPVLIINLNIKILPQVIFNPTLNEDGSIKDYHLAPLVEKGQLDAIFLTQIMYKIQLINSGAFLKNINLMDGKIKTFSAIGGFFYSYWSPYKWLIFDECHFKLSFHILFTQSGTNLMIINSYWDVSINVLSLFIVSSLDCEVYKYKEIQGNLIINNNTIEKKTAANPNAIFYTLQRWNVQFTNNRLIDVIWKYPQKVFMHEQYYYPCSFNHSVTWLYENNSFIFTSQDLSYIGFYLQFLYMPNYYQEIIFRGNIFINNTFAQSGLLYISQETTLNQRVLFENNTFKNCSNKAIEQRMIWIQAEDIVMQNNSIQGGAISSGIFLQSINAKVENIQFLNVGKLVGSSTQNSFITIQRTINVSQINSTTQFLNLGAVIDNGMGNQLQLFINNLTIVESGSLFSLEHSSKDCMFRNIQFIQNNGSFMELKPTNQLDFTNPQVISILDCQFIQNKNSLFLKNYGFGRGSILFGEQKYSYCTINNSIIDGNYAKYGGVFYVERDSLLKVYDSLIINNFAVIGGVLQSVSDGIAVMTNITFRYNSALMAGLFYLFNNQNQLLIEGGLIEKNGFQFTTFKYQDFYFSNKTQSYQNLDKILSSDFLDELFRDKEEYQQLLKKIENKQNYKIQIVKATFQTSKGLVINEQPQLLLGQSGSLINLNDLSYQNTFNITENAIQLDQSQLSLLNFKIMNIKTIIPLISLQSDSVMQTINLTYYNSDGPLLFLKSSVSGHESLKLNNLTNDFSNYPMIKFMSGSHNLSDTLIVNIRTSINKKINDIISATSTTLSVQFNKQGQSVLKCIGLQNHSDIKDSIFDGNYALTDAGAINYYCTPDSDKISNIFISNYAQYGQNYASYAYRLKIINDYNNLDLQNLVSGQDFLSDLLVGIYDQNDQLVVIENDSEASLFSEDIQLQITGQTKVRASNGIYRFRSINVVAKPDYQSQMKVQSNSIDEQKIRITMIDNQQSPQSISNLNLDVRFRECIIGEVLQNNMCVFCQKGTFSLDPSQTQCQRCLDQTTCNGGAEIILDQGDIKESYVLNVLDQQMEQYMPGQVLQFAQSVNQFIFKFSL</sequence>
<dbReference type="EMBL" id="CCKQ01013589">
    <property type="protein sequence ID" value="CDW85269.1"/>
    <property type="molecule type" value="Genomic_DNA"/>
</dbReference>
<dbReference type="InterPro" id="IPR011050">
    <property type="entry name" value="Pectin_lyase_fold/virulence"/>
</dbReference>
<dbReference type="SUPFAM" id="SSF51126">
    <property type="entry name" value="Pectin lyase-like"/>
    <property type="match status" value="2"/>
</dbReference>
<organism evidence="1 2">
    <name type="scientific">Stylonychia lemnae</name>
    <name type="common">Ciliate</name>
    <dbReference type="NCBI Taxonomy" id="5949"/>
    <lineage>
        <taxon>Eukaryota</taxon>
        <taxon>Sar</taxon>
        <taxon>Alveolata</taxon>
        <taxon>Ciliophora</taxon>
        <taxon>Intramacronucleata</taxon>
        <taxon>Spirotrichea</taxon>
        <taxon>Stichotrichia</taxon>
        <taxon>Sporadotrichida</taxon>
        <taxon>Oxytrichidae</taxon>
        <taxon>Stylonychinae</taxon>
        <taxon>Stylonychia</taxon>
    </lineage>
</organism>
<evidence type="ECO:0000313" key="1">
    <source>
        <dbReference type="EMBL" id="CDW85269.1"/>
    </source>
</evidence>
<reference evidence="1 2" key="1">
    <citation type="submission" date="2014-06" db="EMBL/GenBank/DDBJ databases">
        <authorList>
            <person name="Swart Estienne"/>
        </authorList>
    </citation>
    <scope>NUCLEOTIDE SEQUENCE [LARGE SCALE GENOMIC DNA]</scope>
    <source>
        <strain evidence="1 2">130c</strain>
    </source>
</reference>
<dbReference type="AlphaFoldDB" id="A0A078ASV3"/>
<dbReference type="PANTHER" id="PTHR11319:SF35">
    <property type="entry name" value="OUTER MEMBRANE PROTEIN PMPC-RELATED"/>
    <property type="match status" value="1"/>
</dbReference>
<name>A0A078ASV3_STYLE</name>
<keyword evidence="2" id="KW-1185">Reference proteome</keyword>
<evidence type="ECO:0000313" key="2">
    <source>
        <dbReference type="Proteomes" id="UP000039865"/>
    </source>
</evidence>
<proteinExistence type="predicted"/>
<dbReference type="Proteomes" id="UP000039865">
    <property type="component" value="Unassembled WGS sequence"/>
</dbReference>
<dbReference type="InParanoid" id="A0A078ASV3"/>
<dbReference type="PANTHER" id="PTHR11319">
    <property type="entry name" value="G PROTEIN-COUPLED RECEPTOR-RELATED"/>
    <property type="match status" value="1"/>
</dbReference>
<protein>
    <submittedName>
        <fullName evidence="1">Uncharacterized protein</fullName>
    </submittedName>
</protein>
<gene>
    <name evidence="1" type="primary">Contig6512.g6973</name>
    <name evidence="1" type="ORF">STYLEM_14343</name>
</gene>